<dbReference type="Proteomes" id="UP000708208">
    <property type="component" value="Unassembled WGS sequence"/>
</dbReference>
<evidence type="ECO:0000313" key="3">
    <source>
        <dbReference type="EMBL" id="CAG7709984.1"/>
    </source>
</evidence>
<protein>
    <recommendedName>
        <fullName evidence="5">Lipid droplet-associated hydrolase</fullName>
    </recommendedName>
</protein>
<dbReference type="AlphaFoldDB" id="A0A8J2NR68"/>
<dbReference type="Pfam" id="PF10230">
    <property type="entry name" value="LIDHydrolase"/>
    <property type="match status" value="1"/>
</dbReference>
<dbReference type="GO" id="GO:0005811">
    <property type="term" value="C:lipid droplet"/>
    <property type="evidence" value="ECO:0007669"/>
    <property type="project" value="InterPro"/>
</dbReference>
<comment type="caution">
    <text evidence="3">The sequence shown here is derived from an EMBL/GenBank/DDBJ whole genome shotgun (WGS) entry which is preliminary data.</text>
</comment>
<dbReference type="GO" id="GO:0016298">
    <property type="term" value="F:lipase activity"/>
    <property type="evidence" value="ECO:0007669"/>
    <property type="project" value="InterPro"/>
</dbReference>
<dbReference type="EMBL" id="CAJVCH010031486">
    <property type="protein sequence ID" value="CAG7709984.1"/>
    <property type="molecule type" value="Genomic_DNA"/>
</dbReference>
<proteinExistence type="predicted"/>
<dbReference type="GO" id="GO:0019915">
    <property type="term" value="P:lipid storage"/>
    <property type="evidence" value="ECO:0007669"/>
    <property type="project" value="InterPro"/>
</dbReference>
<keyword evidence="2" id="KW-1133">Transmembrane helix</keyword>
<keyword evidence="2" id="KW-0812">Transmembrane</keyword>
<accession>A0A8J2NR68</accession>
<sequence length="314" mass="36277">MEFTRILNGVASRCLSFGEVSQYSTTSPEYLILVVPGNPGLIEYYRDFMSELYLLLRNHFPSKKISVLGISHGGHQIEGIEAPFPSVSENPQLYDLYGQIKAKEELIRSLLETTKIILIGHSIGCKMLLEVLKTLPEELQARVVKSYMLFPTVERMRETPNGRRLWSILPYYPYGAYLFLPFFLLPGFIQRFLLYLYFFVRSPPPCISNATLQLFNKDVYLRILFLAKTELTFVNELDVDTLKRFCKKIYFYFGTTDGWCPVSYVHGMVDRIPELQYEICSRGFEHAFVIKNSKEMAGVLFPKIKDDIDGSDMQ</sequence>
<keyword evidence="2" id="KW-0472">Membrane</keyword>
<gene>
    <name evidence="3" type="ORF">AFUS01_LOCUS4964</name>
</gene>
<feature type="transmembrane region" description="Helical" evidence="2">
    <location>
        <begin position="174"/>
        <end position="198"/>
    </location>
</feature>
<dbReference type="PANTHER" id="PTHR13390">
    <property type="entry name" value="LIPASE"/>
    <property type="match status" value="1"/>
</dbReference>
<evidence type="ECO:0000313" key="4">
    <source>
        <dbReference type="Proteomes" id="UP000708208"/>
    </source>
</evidence>
<dbReference type="PANTHER" id="PTHR13390:SF0">
    <property type="entry name" value="LIPID DROPLET-ASSOCIATED HYDROLASE"/>
    <property type="match status" value="1"/>
</dbReference>
<name>A0A8J2NR68_9HEXA</name>
<evidence type="ECO:0000256" key="1">
    <source>
        <dbReference type="ARBA" id="ARBA00022801"/>
    </source>
</evidence>
<evidence type="ECO:0000256" key="2">
    <source>
        <dbReference type="SAM" id="Phobius"/>
    </source>
</evidence>
<dbReference type="OrthoDB" id="448051at2759"/>
<evidence type="ECO:0008006" key="5">
    <source>
        <dbReference type="Google" id="ProtNLM"/>
    </source>
</evidence>
<keyword evidence="1" id="KW-0378">Hydrolase</keyword>
<reference evidence="3" key="1">
    <citation type="submission" date="2021-06" db="EMBL/GenBank/DDBJ databases">
        <authorList>
            <person name="Hodson N. C."/>
            <person name="Mongue J. A."/>
            <person name="Jaron S. K."/>
        </authorList>
    </citation>
    <scope>NUCLEOTIDE SEQUENCE</scope>
</reference>
<keyword evidence="4" id="KW-1185">Reference proteome</keyword>
<organism evidence="3 4">
    <name type="scientific">Allacma fusca</name>
    <dbReference type="NCBI Taxonomy" id="39272"/>
    <lineage>
        <taxon>Eukaryota</taxon>
        <taxon>Metazoa</taxon>
        <taxon>Ecdysozoa</taxon>
        <taxon>Arthropoda</taxon>
        <taxon>Hexapoda</taxon>
        <taxon>Collembola</taxon>
        <taxon>Symphypleona</taxon>
        <taxon>Sminthuridae</taxon>
        <taxon>Allacma</taxon>
    </lineage>
</organism>
<dbReference type="InterPro" id="IPR019363">
    <property type="entry name" value="LDAH"/>
</dbReference>